<dbReference type="Gene3D" id="3.90.640.20">
    <property type="entry name" value="Heat-shock cognate protein, ATPase"/>
    <property type="match status" value="1"/>
</dbReference>
<gene>
    <name evidence="2" type="ORF">SAMN05444267_100242</name>
</gene>
<dbReference type="InterPro" id="IPR037126">
    <property type="entry name" value="PdaC/RsiV-like_sf"/>
</dbReference>
<dbReference type="EMBL" id="FRAV01000002">
    <property type="protein sequence ID" value="SHK22053.1"/>
    <property type="molecule type" value="Genomic_DNA"/>
</dbReference>
<accession>A0A1M6QPN4</accession>
<dbReference type="Pfam" id="PF11738">
    <property type="entry name" value="DUF3298"/>
    <property type="match status" value="1"/>
</dbReference>
<evidence type="ECO:0000313" key="2">
    <source>
        <dbReference type="EMBL" id="SHK22053.1"/>
    </source>
</evidence>
<feature type="domain" description="DUF3298" evidence="1">
    <location>
        <begin position="197"/>
        <end position="271"/>
    </location>
</feature>
<proteinExistence type="predicted"/>
<protein>
    <recommendedName>
        <fullName evidence="1">DUF3298 domain-containing protein</fullName>
    </recommendedName>
</protein>
<evidence type="ECO:0000259" key="1">
    <source>
        <dbReference type="Pfam" id="PF11738"/>
    </source>
</evidence>
<dbReference type="InterPro" id="IPR021729">
    <property type="entry name" value="DUF3298"/>
</dbReference>
<dbReference type="Proteomes" id="UP000184364">
    <property type="component" value="Unassembled WGS sequence"/>
</dbReference>
<reference evidence="3" key="1">
    <citation type="submission" date="2016-11" db="EMBL/GenBank/DDBJ databases">
        <authorList>
            <person name="Varghese N."/>
            <person name="Submissions S."/>
        </authorList>
    </citation>
    <scope>NUCLEOTIDE SEQUENCE [LARGE SCALE GENOMIC DNA]</scope>
    <source>
        <strain evidence="3">DSM 26899</strain>
    </source>
</reference>
<dbReference type="AlphaFoldDB" id="A0A1M6QPN4"/>
<keyword evidence="3" id="KW-1185">Reference proteome</keyword>
<name>A0A1M6QPN4_9FLAO</name>
<sequence length="289" mass="34398">MEAFLFLEHFLTYVYKHINMKKAVIMLAVSFFIMLYTCREVGIKNKHLQSDIPVNFITDSVIEEDLANIFDSLTVKYSSQLLVFPSIKDKTLLQNIYDKKNITDFTKEGLAKYLEAQKRELYSKLKKTTKLTHLKHLQKWEKTSQMNIKFNENQYLHIQYYESMFIGGVYNYYNYTERVFDLNGNKELKLQDITSMSKDRLSEILNKNIDKTTMMQQMKKYDVLEYNTLLTKKVPMTTNFYFDENNLYFHYNTDEIAEGYSIGDIIIPISWNELGSTLNLKFKKRMKIK</sequence>
<evidence type="ECO:0000313" key="3">
    <source>
        <dbReference type="Proteomes" id="UP000184364"/>
    </source>
</evidence>
<organism evidence="2 3">
    <name type="scientific">Chryseobacterium polytrichastri</name>
    <dbReference type="NCBI Taxonomy" id="1302687"/>
    <lineage>
        <taxon>Bacteria</taxon>
        <taxon>Pseudomonadati</taxon>
        <taxon>Bacteroidota</taxon>
        <taxon>Flavobacteriia</taxon>
        <taxon>Flavobacteriales</taxon>
        <taxon>Weeksellaceae</taxon>
        <taxon>Chryseobacterium group</taxon>
        <taxon>Chryseobacterium</taxon>
    </lineage>
</organism>
<dbReference type="STRING" id="1302687.SAMN05444267_100242"/>